<feature type="domain" description="Helix-turn-helix conjugative transposon-like" evidence="1">
    <location>
        <begin position="9"/>
        <end position="58"/>
    </location>
</feature>
<evidence type="ECO:0000313" key="2">
    <source>
        <dbReference type="EMBL" id="BBW98442.1"/>
    </source>
</evidence>
<organism evidence="2 3">
    <name type="scientific">Geobacillus subterraneus</name>
    <dbReference type="NCBI Taxonomy" id="129338"/>
    <lineage>
        <taxon>Bacteria</taxon>
        <taxon>Bacillati</taxon>
        <taxon>Bacillota</taxon>
        <taxon>Bacilli</taxon>
        <taxon>Bacillales</taxon>
        <taxon>Anoxybacillaceae</taxon>
        <taxon>Geobacillus</taxon>
    </lineage>
</organism>
<name>A0A679FPA1_9BACL</name>
<keyword evidence="3" id="KW-1185">Reference proteome</keyword>
<proteinExistence type="predicted"/>
<dbReference type="Pfam" id="PF12645">
    <property type="entry name" value="HTH_16"/>
    <property type="match status" value="1"/>
</dbReference>
<evidence type="ECO:0000313" key="3">
    <source>
        <dbReference type="Proteomes" id="UP000501421"/>
    </source>
</evidence>
<protein>
    <recommendedName>
        <fullName evidence="1">Helix-turn-helix conjugative transposon-like domain-containing protein</fullName>
    </recommendedName>
</protein>
<dbReference type="AlphaFoldDB" id="A0A679FPA1"/>
<evidence type="ECO:0000259" key="1">
    <source>
        <dbReference type="Pfam" id="PF12645"/>
    </source>
</evidence>
<dbReference type="Proteomes" id="UP000501421">
    <property type="component" value="Chromosome"/>
</dbReference>
<dbReference type="InterPro" id="IPR024760">
    <property type="entry name" value="HTH_dom_conjug_TS-like"/>
</dbReference>
<sequence length="79" mass="9561">MFYELVKESKKDSRALEQIINMFEPKLQKTLSLTKLEEREDLAQELKYRLIMYIKKYDVDSIPGFWELKEQIQNSKKVC</sequence>
<accession>A0A679FPA1</accession>
<dbReference type="RefSeq" id="WP_033844676.1">
    <property type="nucleotide sequence ID" value="NZ_AP022557.1"/>
</dbReference>
<dbReference type="EMBL" id="AP022557">
    <property type="protein sequence ID" value="BBW98442.1"/>
    <property type="molecule type" value="Genomic_DNA"/>
</dbReference>
<gene>
    <name evidence="2" type="ORF">GsuE55_32750</name>
</gene>
<reference evidence="3" key="1">
    <citation type="journal article" date="2020" name="Microbiol. Resour. Announc.">
        <title>Complete Genome Sequence of Geobacillus sp. Strain E55-1, Isolated from Mine Geyser in Japan.</title>
        <authorList>
            <person name="Miyazaki K."/>
            <person name="Hase E."/>
            <person name="Tokito N."/>
        </authorList>
    </citation>
    <scope>NUCLEOTIDE SEQUENCE [LARGE SCALE GENOMIC DNA]</scope>
    <source>
        <strain evidence="3">E55-1</strain>
    </source>
</reference>